<evidence type="ECO:0000313" key="1">
    <source>
        <dbReference type="EMBL" id="RGD87106.1"/>
    </source>
</evidence>
<dbReference type="EMBL" id="QUSL01000001">
    <property type="protein sequence ID" value="RGD87106.1"/>
    <property type="molecule type" value="Genomic_DNA"/>
</dbReference>
<dbReference type="AlphaFoldDB" id="A0A3E3EGX2"/>
<organism evidence="1 2">
    <name type="scientific">Thomasclavelia ramosa</name>
    <dbReference type="NCBI Taxonomy" id="1547"/>
    <lineage>
        <taxon>Bacteria</taxon>
        <taxon>Bacillati</taxon>
        <taxon>Bacillota</taxon>
        <taxon>Erysipelotrichia</taxon>
        <taxon>Erysipelotrichales</taxon>
        <taxon>Coprobacillaceae</taxon>
        <taxon>Thomasclavelia</taxon>
    </lineage>
</organism>
<gene>
    <name evidence="1" type="ORF">DXB93_00035</name>
</gene>
<name>A0A3E3EGX2_9FIRM</name>
<proteinExistence type="predicted"/>
<protein>
    <submittedName>
        <fullName evidence="1">Uncharacterized protein</fullName>
    </submittedName>
</protein>
<dbReference type="RefSeq" id="WP_008790996.1">
    <property type="nucleotide sequence ID" value="NZ_CP083622.1"/>
</dbReference>
<accession>A0A3E3EGX2</accession>
<evidence type="ECO:0000313" key="2">
    <source>
        <dbReference type="Proteomes" id="UP000261032"/>
    </source>
</evidence>
<comment type="caution">
    <text evidence="1">The sequence shown here is derived from an EMBL/GenBank/DDBJ whole genome shotgun (WGS) entry which is preliminary data.</text>
</comment>
<sequence>MDDLTNEQKLILDECRVLLKEHRQLCEESERTGINNDNETDELYSRYWHLIHDNFDMELLKKTERRAGHGSFMEPEYIDTLIEVIKEQPKKICTYRGYELIRGIDCWGNISYAPYKNGRQYGDVFDGYDDESAVAAFIKAIDDDPGDPDFML</sequence>
<dbReference type="Proteomes" id="UP000261032">
    <property type="component" value="Unassembled WGS sequence"/>
</dbReference>
<reference evidence="1 2" key="1">
    <citation type="submission" date="2018-08" db="EMBL/GenBank/DDBJ databases">
        <title>A genome reference for cultivated species of the human gut microbiota.</title>
        <authorList>
            <person name="Zou Y."/>
            <person name="Xue W."/>
            <person name="Luo G."/>
        </authorList>
    </citation>
    <scope>NUCLEOTIDE SEQUENCE [LARGE SCALE GENOMIC DNA]</scope>
    <source>
        <strain evidence="1 2">OM06-4</strain>
    </source>
</reference>